<keyword evidence="2" id="KW-1185">Reference proteome</keyword>
<organism evidence="1 2">
    <name type="scientific">Araneus ventricosus</name>
    <name type="common">Orbweaver spider</name>
    <name type="synonym">Epeira ventricosa</name>
    <dbReference type="NCBI Taxonomy" id="182803"/>
    <lineage>
        <taxon>Eukaryota</taxon>
        <taxon>Metazoa</taxon>
        <taxon>Ecdysozoa</taxon>
        <taxon>Arthropoda</taxon>
        <taxon>Chelicerata</taxon>
        <taxon>Arachnida</taxon>
        <taxon>Araneae</taxon>
        <taxon>Araneomorphae</taxon>
        <taxon>Entelegynae</taxon>
        <taxon>Araneoidea</taxon>
        <taxon>Araneidae</taxon>
        <taxon>Araneus</taxon>
    </lineage>
</organism>
<gene>
    <name evidence="1" type="ORF">AVEN_234722_1</name>
</gene>
<reference evidence="1 2" key="1">
    <citation type="journal article" date="2019" name="Sci. Rep.">
        <title>Orb-weaving spider Araneus ventricosus genome elucidates the spidroin gene catalogue.</title>
        <authorList>
            <person name="Kono N."/>
            <person name="Nakamura H."/>
            <person name="Ohtoshi R."/>
            <person name="Moran D.A.P."/>
            <person name="Shinohara A."/>
            <person name="Yoshida Y."/>
            <person name="Fujiwara M."/>
            <person name="Mori M."/>
            <person name="Tomita M."/>
            <person name="Arakawa K."/>
        </authorList>
    </citation>
    <scope>NUCLEOTIDE SEQUENCE [LARGE SCALE GENOMIC DNA]</scope>
</reference>
<dbReference type="Proteomes" id="UP000499080">
    <property type="component" value="Unassembled WGS sequence"/>
</dbReference>
<name>A0A4Y2HUG9_ARAVE</name>
<evidence type="ECO:0000313" key="2">
    <source>
        <dbReference type="Proteomes" id="UP000499080"/>
    </source>
</evidence>
<protein>
    <submittedName>
        <fullName evidence="1">Uncharacterized protein</fullName>
    </submittedName>
</protein>
<feature type="non-terminal residue" evidence="1">
    <location>
        <position position="66"/>
    </location>
</feature>
<dbReference type="EMBL" id="BGPR01183181">
    <property type="protein sequence ID" value="GBM68903.1"/>
    <property type="molecule type" value="Genomic_DNA"/>
</dbReference>
<evidence type="ECO:0000313" key="1">
    <source>
        <dbReference type="EMBL" id="GBM68903.1"/>
    </source>
</evidence>
<comment type="caution">
    <text evidence="1">The sequence shown here is derived from an EMBL/GenBank/DDBJ whole genome shotgun (WGS) entry which is preliminary data.</text>
</comment>
<proteinExistence type="predicted"/>
<sequence length="66" mass="7575">MRKETPLYRRYAEDWTTDRLTITRVLRSVAEWPSPAHASIPPVGDKTFGSRSSDITYKMKKCACPT</sequence>
<accession>A0A4Y2HUG9</accession>
<dbReference type="AlphaFoldDB" id="A0A4Y2HUG9"/>